<sequence>MIMNLMKLEDNQFSVVYQGDRGFTIGTYLTEFFISHERYHMKQIQDFLMTKQIM</sequence>
<dbReference type="Proteomes" id="UP000304148">
    <property type="component" value="Chromosome"/>
</dbReference>
<reference evidence="2" key="1">
    <citation type="submission" date="2018-08" db="EMBL/GenBank/DDBJ databases">
        <authorList>
            <person name="Chevrot R."/>
        </authorList>
    </citation>
    <scope>NUCLEOTIDE SEQUENCE [LARGE SCALE GENOMIC DNA]</scope>
</reference>
<protein>
    <recommendedName>
        <fullName evidence="3">DinB-like domain-containing protein</fullName>
    </recommendedName>
</protein>
<dbReference type="AlphaFoldDB" id="A0A383R9D4"/>
<proteinExistence type="predicted"/>
<accession>A0A383R9D4</accession>
<evidence type="ECO:0000313" key="2">
    <source>
        <dbReference type="Proteomes" id="UP000304148"/>
    </source>
</evidence>
<evidence type="ECO:0008006" key="3">
    <source>
        <dbReference type="Google" id="ProtNLM"/>
    </source>
</evidence>
<name>A0A383R9D4_PAEAL</name>
<evidence type="ECO:0000313" key="1">
    <source>
        <dbReference type="EMBL" id="SYX82946.1"/>
    </source>
</evidence>
<dbReference type="EMBL" id="LS992241">
    <property type="protein sequence ID" value="SYX82946.1"/>
    <property type="molecule type" value="Genomic_DNA"/>
</dbReference>
<gene>
    <name evidence="1" type="ORF">PBLR_11368</name>
</gene>
<organism evidence="1 2">
    <name type="scientific">Paenibacillus alvei</name>
    <name type="common">Bacillus alvei</name>
    <dbReference type="NCBI Taxonomy" id="44250"/>
    <lineage>
        <taxon>Bacteria</taxon>
        <taxon>Bacillati</taxon>
        <taxon>Bacillota</taxon>
        <taxon>Bacilli</taxon>
        <taxon>Bacillales</taxon>
        <taxon>Paenibacillaceae</taxon>
        <taxon>Paenibacillus</taxon>
    </lineage>
</organism>